<dbReference type="InterPro" id="IPR000760">
    <property type="entry name" value="Inositol_monophosphatase-like"/>
</dbReference>
<proteinExistence type="inferred from homology"/>
<keyword evidence="6" id="KW-1185">Reference proteome</keyword>
<dbReference type="PANTHER" id="PTHR20854">
    <property type="entry name" value="INOSITOL MONOPHOSPHATASE"/>
    <property type="match status" value="1"/>
</dbReference>
<name>A0ABP0VIR0_9BRYO</name>
<dbReference type="PANTHER" id="PTHR20854:SF4">
    <property type="entry name" value="INOSITOL-1-MONOPHOSPHATASE-RELATED"/>
    <property type="match status" value="1"/>
</dbReference>
<keyword evidence="3" id="KW-0378">Hydrolase</keyword>
<evidence type="ECO:0000256" key="2">
    <source>
        <dbReference type="ARBA" id="ARBA00022723"/>
    </source>
</evidence>
<reference evidence="5" key="1">
    <citation type="submission" date="2024-02" db="EMBL/GenBank/DDBJ databases">
        <authorList>
            <consortium name="ELIXIR-Norway"/>
            <consortium name="Elixir Norway"/>
        </authorList>
    </citation>
    <scope>NUCLEOTIDE SEQUENCE</scope>
</reference>
<dbReference type="InterPro" id="IPR020583">
    <property type="entry name" value="Inositol_monoP_metal-BS"/>
</dbReference>
<protein>
    <recommendedName>
        <fullName evidence="7">Inositol monophosphatase</fullName>
    </recommendedName>
</protein>
<evidence type="ECO:0000313" key="5">
    <source>
        <dbReference type="EMBL" id="CAK9253392.1"/>
    </source>
</evidence>
<dbReference type="SUPFAM" id="SSF56655">
    <property type="entry name" value="Carbohydrate phosphatase"/>
    <property type="match status" value="1"/>
</dbReference>
<dbReference type="Gene3D" id="3.40.190.80">
    <property type="match status" value="1"/>
</dbReference>
<dbReference type="PROSITE" id="PS00629">
    <property type="entry name" value="IMP_1"/>
    <property type="match status" value="1"/>
</dbReference>
<sequence length="270" mass="29597">MRETAVNKVMPYFGFGKLKAEEIQAKAAGELVTIADTSAEQALSKRLLDVLPGALVIGEEAYAKDPSVIINLASDSPVWIIDPVDGTSAFAKGEPRFGMIVALAVKQEIVAGWIYNPVTDQIAVAEKGAGVYFHGERLKTLPATDMRNMRGLFGYKLIDACKKSSLVKDSELIVEPTGAACFDYLRLLFDKPHFGRDESQIHCRALSDFTSPWDDAAGILMHREAGGYADHWDGAAYDLQSPHDKGLLLAPDHESWLSIRDWCGTLLRKS</sequence>
<organism evidence="5 6">
    <name type="scientific">Sphagnum jensenii</name>
    <dbReference type="NCBI Taxonomy" id="128206"/>
    <lineage>
        <taxon>Eukaryota</taxon>
        <taxon>Viridiplantae</taxon>
        <taxon>Streptophyta</taxon>
        <taxon>Embryophyta</taxon>
        <taxon>Bryophyta</taxon>
        <taxon>Sphagnophytina</taxon>
        <taxon>Sphagnopsida</taxon>
        <taxon>Sphagnales</taxon>
        <taxon>Sphagnaceae</taxon>
        <taxon>Sphagnum</taxon>
    </lineage>
</organism>
<evidence type="ECO:0000256" key="1">
    <source>
        <dbReference type="ARBA" id="ARBA00009759"/>
    </source>
</evidence>
<accession>A0ABP0VIR0</accession>
<dbReference type="PRINTS" id="PR00377">
    <property type="entry name" value="IMPHPHTASES"/>
</dbReference>
<keyword evidence="2" id="KW-0479">Metal-binding</keyword>
<dbReference type="Pfam" id="PF00459">
    <property type="entry name" value="Inositol_P"/>
    <property type="match status" value="1"/>
</dbReference>
<dbReference type="EMBL" id="CAXAQS010000842">
    <property type="protein sequence ID" value="CAK9253392.1"/>
    <property type="molecule type" value="Genomic_DNA"/>
</dbReference>
<gene>
    <name evidence="5" type="ORF">CSSPJE1EN1_LOCUS28770</name>
</gene>
<evidence type="ECO:0000256" key="3">
    <source>
        <dbReference type="ARBA" id="ARBA00022801"/>
    </source>
</evidence>
<evidence type="ECO:0000313" key="6">
    <source>
        <dbReference type="Proteomes" id="UP001497444"/>
    </source>
</evidence>
<comment type="similarity">
    <text evidence="1">Belongs to the inositol monophosphatase superfamily.</text>
</comment>
<evidence type="ECO:0000256" key="4">
    <source>
        <dbReference type="ARBA" id="ARBA00022842"/>
    </source>
</evidence>
<keyword evidence="4" id="KW-0460">Magnesium</keyword>
<dbReference type="Proteomes" id="UP001497444">
    <property type="component" value="Unassembled WGS sequence"/>
</dbReference>
<evidence type="ECO:0008006" key="7">
    <source>
        <dbReference type="Google" id="ProtNLM"/>
    </source>
</evidence>
<dbReference type="Gene3D" id="3.30.540.10">
    <property type="entry name" value="Fructose-1,6-Bisphosphatase, subunit A, domain 1"/>
    <property type="match status" value="1"/>
</dbReference>
<comment type="caution">
    <text evidence="5">The sequence shown here is derived from an EMBL/GenBank/DDBJ whole genome shotgun (WGS) entry which is preliminary data.</text>
</comment>